<dbReference type="GO" id="GO:0071973">
    <property type="term" value="P:bacterial-type flagellum-dependent cell motility"/>
    <property type="evidence" value="ECO:0007669"/>
    <property type="project" value="TreeGrafter"/>
</dbReference>
<dbReference type="InterPro" id="IPR023346">
    <property type="entry name" value="Lysozyme-like_dom_sf"/>
</dbReference>
<comment type="similarity">
    <text evidence="3">In the N-terminal section; belongs to the FlgJ family.</text>
</comment>
<comment type="similarity">
    <text evidence="4">In the C-terminal section; belongs to the glycosyl hydrolase 73 family.</text>
</comment>
<dbReference type="PATRIC" id="fig|1195763.3.peg.2131"/>
<sequence length="333" mass="36902">MKTTSPGFINDFSSLDRLRAGIGNDEEQSLRAAAEQFESIFTQMLFKSMRQANEAFESDLMSSSNTKFFEQMHDEQMASELSSNGTLGLADLIVEQLGAVAGISETEKKPEAEAEQTFLRPQAADPSTRLARNDSERELQVRQQFAAAIDAARKPDPMASQGSESAVAAAKPVVKAPRFDSPQSFVDAMKPYAMKASKALGVDPGVLIAQAALETGWGQKVITNAADHSHNLFNIKADKRWDGKKIATQTLEFHQGIPVKETAAFRSYDNYGESFDDYVQFLKQNPRYQKALEQTQQPEAFVRELHQAGYATDPNYSEKVLQVWDKVSGIMDK</sequence>
<dbReference type="AlphaFoldDB" id="A0A0J1H294"/>
<evidence type="ECO:0000256" key="10">
    <source>
        <dbReference type="ARBA" id="ARBA00023316"/>
    </source>
</evidence>
<dbReference type="SMART" id="SM00047">
    <property type="entry name" value="LYZ2"/>
    <property type="match status" value="1"/>
</dbReference>
<dbReference type="InterPro" id="IPR013377">
    <property type="entry name" value="FlgJ"/>
</dbReference>
<comment type="function">
    <text evidence="1">Flagellum-specific muramidase which hydrolyzes the peptidoglycan layer to assemble the rod structure in the periplasmic space.</text>
</comment>
<evidence type="ECO:0000256" key="4">
    <source>
        <dbReference type="ARBA" id="ARBA00007974"/>
    </source>
</evidence>
<evidence type="ECO:0000256" key="6">
    <source>
        <dbReference type="ARBA" id="ARBA00022764"/>
    </source>
</evidence>
<keyword evidence="9" id="KW-0326">Glycosidase</keyword>
<dbReference type="EMBL" id="LDOT01000012">
    <property type="protein sequence ID" value="KLV05886.1"/>
    <property type="molecule type" value="Genomic_DNA"/>
</dbReference>
<evidence type="ECO:0000256" key="8">
    <source>
        <dbReference type="ARBA" id="ARBA00022801"/>
    </source>
</evidence>
<dbReference type="GO" id="GO:0044780">
    <property type="term" value="P:bacterial-type flagellum assembly"/>
    <property type="evidence" value="ECO:0007669"/>
    <property type="project" value="InterPro"/>
</dbReference>
<dbReference type="RefSeq" id="WP_047878749.1">
    <property type="nucleotide sequence ID" value="NZ_LDOT01000012.1"/>
</dbReference>
<feature type="region of interest" description="Disordered" evidence="12">
    <location>
        <begin position="105"/>
        <end position="137"/>
    </location>
</feature>
<evidence type="ECO:0000313" key="14">
    <source>
        <dbReference type="EMBL" id="KLV05886.1"/>
    </source>
</evidence>
<keyword evidence="15" id="KW-1185">Reference proteome</keyword>
<dbReference type="PANTHER" id="PTHR33308">
    <property type="entry name" value="PEPTIDOGLYCAN HYDROLASE FLGJ"/>
    <property type="match status" value="1"/>
</dbReference>
<dbReference type="GO" id="GO:0016798">
    <property type="term" value="F:hydrolase activity, acting on glycosyl bonds"/>
    <property type="evidence" value="ECO:0007669"/>
    <property type="project" value="UniProtKB-KW"/>
</dbReference>
<keyword evidence="14" id="KW-0966">Cell projection</keyword>
<gene>
    <name evidence="14" type="ORF">ABT56_10160</name>
</gene>
<dbReference type="InterPro" id="IPR051056">
    <property type="entry name" value="Glycosyl_Hydrolase_73"/>
</dbReference>
<protein>
    <recommendedName>
        <fullName evidence="5">Peptidoglycan hydrolase FlgJ</fullName>
    </recommendedName>
    <alternativeName>
        <fullName evidence="11">Muramidase FlgJ</fullName>
    </alternativeName>
</protein>
<dbReference type="OrthoDB" id="289937at2"/>
<dbReference type="GO" id="GO:0042597">
    <property type="term" value="C:periplasmic space"/>
    <property type="evidence" value="ECO:0007669"/>
    <property type="project" value="UniProtKB-SubCell"/>
</dbReference>
<dbReference type="PANTHER" id="PTHR33308:SF9">
    <property type="entry name" value="PEPTIDOGLYCAN HYDROLASE FLGJ"/>
    <property type="match status" value="1"/>
</dbReference>
<keyword evidence="14" id="KW-0282">Flagellum</keyword>
<comment type="subcellular location">
    <subcellularLocation>
        <location evidence="2">Periplasm</location>
    </subcellularLocation>
</comment>
<evidence type="ECO:0000313" key="15">
    <source>
        <dbReference type="Proteomes" id="UP000036097"/>
    </source>
</evidence>
<evidence type="ECO:0000256" key="3">
    <source>
        <dbReference type="ARBA" id="ARBA00006880"/>
    </source>
</evidence>
<evidence type="ECO:0000256" key="11">
    <source>
        <dbReference type="ARBA" id="ARBA00030835"/>
    </source>
</evidence>
<dbReference type="STRING" id="1195763.ABT56_10160"/>
<organism evidence="14 15">
    <name type="scientific">Photobacterium aquae</name>
    <dbReference type="NCBI Taxonomy" id="1195763"/>
    <lineage>
        <taxon>Bacteria</taxon>
        <taxon>Pseudomonadati</taxon>
        <taxon>Pseudomonadota</taxon>
        <taxon>Gammaproteobacteria</taxon>
        <taxon>Vibrionales</taxon>
        <taxon>Vibrionaceae</taxon>
        <taxon>Photobacterium</taxon>
    </lineage>
</organism>
<feature type="domain" description="Mannosyl-glycoprotein endo-beta-N-acetylglucosamidase-like" evidence="13">
    <location>
        <begin position="170"/>
        <end position="332"/>
    </location>
</feature>
<dbReference type="GO" id="GO:0004040">
    <property type="term" value="F:amidase activity"/>
    <property type="evidence" value="ECO:0007669"/>
    <property type="project" value="InterPro"/>
</dbReference>
<dbReference type="Pfam" id="PF01832">
    <property type="entry name" value="Glucosaminidase"/>
    <property type="match status" value="1"/>
</dbReference>
<evidence type="ECO:0000256" key="2">
    <source>
        <dbReference type="ARBA" id="ARBA00004418"/>
    </source>
</evidence>
<keyword evidence="10" id="KW-0961">Cell wall biogenesis/degradation</keyword>
<evidence type="ECO:0000256" key="7">
    <source>
        <dbReference type="ARBA" id="ARBA00022795"/>
    </source>
</evidence>
<proteinExistence type="inferred from homology"/>
<dbReference type="NCBIfam" id="TIGR02541">
    <property type="entry name" value="flagell_FlgJ"/>
    <property type="match status" value="1"/>
</dbReference>
<dbReference type="Gene3D" id="1.10.530.10">
    <property type="match status" value="1"/>
</dbReference>
<dbReference type="Proteomes" id="UP000036097">
    <property type="component" value="Unassembled WGS sequence"/>
</dbReference>
<comment type="caution">
    <text evidence="14">The sequence shown here is derived from an EMBL/GenBank/DDBJ whole genome shotgun (WGS) entry which is preliminary data.</text>
</comment>
<reference evidence="14 15" key="1">
    <citation type="submission" date="2015-05" db="EMBL/GenBank/DDBJ databases">
        <title>Photobacterium galathea sp. nov.</title>
        <authorList>
            <person name="Machado H."/>
            <person name="Gram L."/>
        </authorList>
    </citation>
    <scope>NUCLEOTIDE SEQUENCE [LARGE SCALE GENOMIC DNA]</scope>
    <source>
        <strain evidence="14 15">CGMCC 1.12159</strain>
    </source>
</reference>
<dbReference type="Pfam" id="PF10135">
    <property type="entry name" value="Rod-binding"/>
    <property type="match status" value="1"/>
</dbReference>
<dbReference type="PRINTS" id="PR01002">
    <property type="entry name" value="FLGFLGJ"/>
</dbReference>
<keyword evidence="7" id="KW-1005">Bacterial flagellum biogenesis</keyword>
<evidence type="ECO:0000259" key="13">
    <source>
        <dbReference type="SMART" id="SM00047"/>
    </source>
</evidence>
<name>A0A0J1H294_9GAMM</name>
<dbReference type="InterPro" id="IPR019301">
    <property type="entry name" value="Flagellar_prot_FlgJ_N"/>
</dbReference>
<dbReference type="InterPro" id="IPR002901">
    <property type="entry name" value="MGlyc_endo_b_GlcNAc-like_dom"/>
</dbReference>
<keyword evidence="6" id="KW-0574">Periplasm</keyword>
<dbReference type="GO" id="GO:0071555">
    <property type="term" value="P:cell wall organization"/>
    <property type="evidence" value="ECO:0007669"/>
    <property type="project" value="UniProtKB-KW"/>
</dbReference>
<evidence type="ECO:0000256" key="12">
    <source>
        <dbReference type="SAM" id="MobiDB-lite"/>
    </source>
</evidence>
<evidence type="ECO:0000256" key="1">
    <source>
        <dbReference type="ARBA" id="ARBA00002954"/>
    </source>
</evidence>
<evidence type="ECO:0000256" key="9">
    <source>
        <dbReference type="ARBA" id="ARBA00023295"/>
    </source>
</evidence>
<evidence type="ECO:0000256" key="5">
    <source>
        <dbReference type="ARBA" id="ARBA00013433"/>
    </source>
</evidence>
<keyword evidence="8" id="KW-0378">Hydrolase</keyword>
<dbReference type="SUPFAM" id="SSF53955">
    <property type="entry name" value="Lysozyme-like"/>
    <property type="match status" value="1"/>
</dbReference>
<dbReference type="Gene3D" id="2.10.70.40">
    <property type="entry name" value="peptidoglycan hydrolase"/>
    <property type="match status" value="1"/>
</dbReference>
<accession>A0A0J1H294</accession>
<keyword evidence="14" id="KW-0969">Cilium</keyword>